<evidence type="ECO:0000259" key="1">
    <source>
        <dbReference type="Pfam" id="PF12770"/>
    </source>
</evidence>
<keyword evidence="3" id="KW-1185">Reference proteome</keyword>
<sequence length="141" mass="15788">AITGHRLKSSKTFYFSIKLFCKRSIVKELDGLLRQKEQELSRPIELLVFSACETASGDSRAALGLAGVALRAGARSTIATLWQVSDESTAALMVRFYQELAQGEGITKAEALRRAQVSLLQEGRYRTPYFWSPYILVGNWR</sequence>
<dbReference type="RefSeq" id="WP_261237662.1">
    <property type="nucleotide sequence ID" value="NZ_JAMXFA010000070.1"/>
</dbReference>
<feature type="non-terminal residue" evidence="2">
    <location>
        <position position="1"/>
    </location>
</feature>
<accession>A0ABT2NFL5</accession>
<dbReference type="PANTHER" id="PTHR10098:SF112">
    <property type="entry name" value="SLR0380 PROTEIN"/>
    <property type="match status" value="1"/>
</dbReference>
<reference evidence="2 3" key="1">
    <citation type="journal article" date="2022" name="Front. Microbiol.">
        <title>High genomic differentiation and limited gene flow indicate recent cryptic speciation within the genus Laspinema (cyanobacteria).</title>
        <authorList>
            <person name="Stanojkovic A."/>
            <person name="Skoupy S."/>
            <person name="Skaloud P."/>
            <person name="Dvorak P."/>
        </authorList>
    </citation>
    <scope>NUCLEOTIDE SEQUENCE [LARGE SCALE GENOMIC DNA]</scope>
    <source>
        <strain evidence="2 3">D3b</strain>
    </source>
</reference>
<name>A0ABT2NFL5_9CYAN</name>
<comment type="caution">
    <text evidence="2">The sequence shown here is derived from an EMBL/GenBank/DDBJ whole genome shotgun (WGS) entry which is preliminary data.</text>
</comment>
<dbReference type="Pfam" id="PF12770">
    <property type="entry name" value="CHAT"/>
    <property type="match status" value="1"/>
</dbReference>
<dbReference type="InterPro" id="IPR024983">
    <property type="entry name" value="CHAT_dom"/>
</dbReference>
<proteinExistence type="predicted"/>
<dbReference type="PANTHER" id="PTHR10098">
    <property type="entry name" value="RAPSYN-RELATED"/>
    <property type="match status" value="1"/>
</dbReference>
<dbReference type="Proteomes" id="UP001525961">
    <property type="component" value="Unassembled WGS sequence"/>
</dbReference>
<protein>
    <submittedName>
        <fullName evidence="2">CHAT domain-containing protein</fullName>
    </submittedName>
</protein>
<gene>
    <name evidence="2" type="ORF">NG792_27560</name>
</gene>
<evidence type="ECO:0000313" key="2">
    <source>
        <dbReference type="EMBL" id="MCT7981483.1"/>
    </source>
</evidence>
<evidence type="ECO:0000313" key="3">
    <source>
        <dbReference type="Proteomes" id="UP001525961"/>
    </source>
</evidence>
<organism evidence="2 3">
    <name type="scientific">Laspinema olomoucense D3b</name>
    <dbReference type="NCBI Taxonomy" id="2953688"/>
    <lineage>
        <taxon>Bacteria</taxon>
        <taxon>Bacillati</taxon>
        <taxon>Cyanobacteriota</taxon>
        <taxon>Cyanophyceae</taxon>
        <taxon>Oscillatoriophycideae</taxon>
        <taxon>Oscillatoriales</taxon>
        <taxon>Laspinemataceae</taxon>
        <taxon>Laspinema</taxon>
        <taxon>Laspinema olomoucense</taxon>
    </lineage>
</organism>
<dbReference type="EMBL" id="JAMXFA010000070">
    <property type="protein sequence ID" value="MCT7981483.1"/>
    <property type="molecule type" value="Genomic_DNA"/>
</dbReference>
<feature type="domain" description="CHAT" evidence="1">
    <location>
        <begin position="39"/>
        <end position="139"/>
    </location>
</feature>